<evidence type="ECO:0000313" key="1">
    <source>
        <dbReference type="EMBL" id="GJT69135.1"/>
    </source>
</evidence>
<protein>
    <submittedName>
        <fullName evidence="1">Uncharacterized protein</fullName>
    </submittedName>
</protein>
<evidence type="ECO:0000313" key="2">
    <source>
        <dbReference type="Proteomes" id="UP001151760"/>
    </source>
</evidence>
<dbReference type="EMBL" id="BQNB010017961">
    <property type="protein sequence ID" value="GJT69135.1"/>
    <property type="molecule type" value="Genomic_DNA"/>
</dbReference>
<organism evidence="1 2">
    <name type="scientific">Tanacetum coccineum</name>
    <dbReference type="NCBI Taxonomy" id="301880"/>
    <lineage>
        <taxon>Eukaryota</taxon>
        <taxon>Viridiplantae</taxon>
        <taxon>Streptophyta</taxon>
        <taxon>Embryophyta</taxon>
        <taxon>Tracheophyta</taxon>
        <taxon>Spermatophyta</taxon>
        <taxon>Magnoliopsida</taxon>
        <taxon>eudicotyledons</taxon>
        <taxon>Gunneridae</taxon>
        <taxon>Pentapetalae</taxon>
        <taxon>asterids</taxon>
        <taxon>campanulids</taxon>
        <taxon>Asterales</taxon>
        <taxon>Asteraceae</taxon>
        <taxon>Asteroideae</taxon>
        <taxon>Anthemideae</taxon>
        <taxon>Anthemidinae</taxon>
        <taxon>Tanacetum</taxon>
    </lineage>
</organism>
<proteinExistence type="predicted"/>
<accession>A0ABQ5G1Y5</accession>
<name>A0ABQ5G1Y5_9ASTR</name>
<dbReference type="Proteomes" id="UP001151760">
    <property type="component" value="Unassembled WGS sequence"/>
</dbReference>
<sequence>MPTEMELTLEQTQQGVTYEVLFDESNTHVLERFYTSAGNPVKEILLKLNLPDHRSILTDSKAPINMVVSIKVKEFQRSFRHSDTERLSRSDEVLKLKNFKKDETLKLFKSTNQEGIELSVQKVIKITRMDKSTRWQNEIMLG</sequence>
<reference evidence="1" key="2">
    <citation type="submission" date="2022-01" db="EMBL/GenBank/DDBJ databases">
        <authorList>
            <person name="Yamashiro T."/>
            <person name="Shiraishi A."/>
            <person name="Satake H."/>
            <person name="Nakayama K."/>
        </authorList>
    </citation>
    <scope>NUCLEOTIDE SEQUENCE</scope>
</reference>
<keyword evidence="2" id="KW-1185">Reference proteome</keyword>
<comment type="caution">
    <text evidence="1">The sequence shown here is derived from an EMBL/GenBank/DDBJ whole genome shotgun (WGS) entry which is preliminary data.</text>
</comment>
<gene>
    <name evidence="1" type="ORF">Tco_1028421</name>
</gene>
<reference evidence="1" key="1">
    <citation type="journal article" date="2022" name="Int. J. Mol. Sci.">
        <title>Draft Genome of Tanacetum Coccineum: Genomic Comparison of Closely Related Tanacetum-Family Plants.</title>
        <authorList>
            <person name="Yamashiro T."/>
            <person name="Shiraishi A."/>
            <person name="Nakayama K."/>
            <person name="Satake H."/>
        </authorList>
    </citation>
    <scope>NUCLEOTIDE SEQUENCE</scope>
</reference>